<evidence type="ECO:0000256" key="1">
    <source>
        <dbReference type="SAM" id="SignalP"/>
    </source>
</evidence>
<feature type="signal peptide" evidence="1">
    <location>
        <begin position="1"/>
        <end position="23"/>
    </location>
</feature>
<feature type="chain" id="PRO_5006207881" evidence="1">
    <location>
        <begin position="24"/>
        <end position="324"/>
    </location>
</feature>
<protein>
    <submittedName>
        <fullName evidence="2">C4-dicarboxylate ABC transporter substrate-binding protein</fullName>
    </submittedName>
</protein>
<accession>A0A0Q3TCD8</accession>
<keyword evidence="3" id="KW-1185">Reference proteome</keyword>
<proteinExistence type="predicted"/>
<dbReference type="InterPro" id="IPR011852">
    <property type="entry name" value="TRAP_TAXI"/>
</dbReference>
<evidence type="ECO:0000313" key="2">
    <source>
        <dbReference type="EMBL" id="KQL51265.1"/>
    </source>
</evidence>
<dbReference type="Pfam" id="PF16868">
    <property type="entry name" value="NMT1_3"/>
    <property type="match status" value="1"/>
</dbReference>
<dbReference type="PANTHER" id="PTHR42941">
    <property type="entry name" value="SLL1037 PROTEIN"/>
    <property type="match status" value="1"/>
</dbReference>
<reference evidence="2 3" key="1">
    <citation type="submission" date="2015-09" db="EMBL/GenBank/DDBJ databases">
        <title>Genome sequencing project for genomic taxonomy and phylogenomics of Bacillus-like bacteria.</title>
        <authorList>
            <person name="Liu B."/>
            <person name="Wang J."/>
            <person name="Zhu Y."/>
            <person name="Liu G."/>
            <person name="Chen Q."/>
            <person name="Chen Z."/>
            <person name="Lan J."/>
            <person name="Che J."/>
            <person name="Ge C."/>
            <person name="Shi H."/>
            <person name="Pan Z."/>
            <person name="Liu X."/>
        </authorList>
    </citation>
    <scope>NUCLEOTIDE SEQUENCE [LARGE SCALE GENOMIC DNA]</scope>
    <source>
        <strain evidence="2 3">LMG 18435</strain>
    </source>
</reference>
<dbReference type="RefSeq" id="WP_055741571.1">
    <property type="nucleotide sequence ID" value="NZ_JAAIWL010000004.1"/>
</dbReference>
<dbReference type="AlphaFoldDB" id="A0A0Q3TCD8"/>
<dbReference type="OrthoDB" id="9776669at2"/>
<dbReference type="PANTHER" id="PTHR42941:SF1">
    <property type="entry name" value="SLL1037 PROTEIN"/>
    <property type="match status" value="1"/>
</dbReference>
<dbReference type="CDD" id="cd13567">
    <property type="entry name" value="PBP2_TtGluBP"/>
    <property type="match status" value="1"/>
</dbReference>
<dbReference type="Proteomes" id="UP000051888">
    <property type="component" value="Unassembled WGS sequence"/>
</dbReference>
<dbReference type="Gene3D" id="3.40.190.10">
    <property type="entry name" value="Periplasmic binding protein-like II"/>
    <property type="match status" value="2"/>
</dbReference>
<dbReference type="STRING" id="157838.AN964_19945"/>
<organism evidence="2 3">
    <name type="scientific">Heyndrickxia shackletonii</name>
    <dbReference type="NCBI Taxonomy" id="157838"/>
    <lineage>
        <taxon>Bacteria</taxon>
        <taxon>Bacillati</taxon>
        <taxon>Bacillota</taxon>
        <taxon>Bacilli</taxon>
        <taxon>Bacillales</taxon>
        <taxon>Bacillaceae</taxon>
        <taxon>Heyndrickxia</taxon>
    </lineage>
</organism>
<dbReference type="EMBL" id="LJJC01000006">
    <property type="protein sequence ID" value="KQL51265.1"/>
    <property type="molecule type" value="Genomic_DNA"/>
</dbReference>
<comment type="caution">
    <text evidence="2">The sequence shown here is derived from an EMBL/GenBank/DDBJ whole genome shotgun (WGS) entry which is preliminary data.</text>
</comment>
<dbReference type="PROSITE" id="PS51257">
    <property type="entry name" value="PROKAR_LIPOPROTEIN"/>
    <property type="match status" value="1"/>
</dbReference>
<dbReference type="PATRIC" id="fig|157838.3.peg.4402"/>
<sequence length="324" mass="35474">MKKILSLMIILLLILGTAGCTKASNKGVSTPNPEQKFITIATGDTSGPYFTIGEALAKVYKKKLHYKTAIQSTDGSVENIKLLENHKADLAFVMSDAASSVLNELGKLKDGSTQGFKAMAGLYPNYVQIVTLSANKIKSVSDLKGKRVGVGAPNSGVEANARIILNEQGITYNDIKPEYLSYEEAIEQLKSKKIDAAFVTSGLPNNAVLKLQSSKEVMIVPIKSSDINHLTKQFPFFEKSEIPAGVYQNKHPIPTVAIRNILLVRSDLSKNQVYKMTKIFFENLDVLQMAHQAANSINRIDAGKGLVVPLHPGAKKYFEELYDK</sequence>
<dbReference type="NCBIfam" id="TIGR02122">
    <property type="entry name" value="TRAP_TAXI"/>
    <property type="match status" value="1"/>
</dbReference>
<keyword evidence="1" id="KW-0732">Signal</keyword>
<name>A0A0Q3TCD8_9BACI</name>
<dbReference type="SUPFAM" id="SSF53850">
    <property type="entry name" value="Periplasmic binding protein-like II"/>
    <property type="match status" value="1"/>
</dbReference>
<evidence type="ECO:0000313" key="3">
    <source>
        <dbReference type="Proteomes" id="UP000051888"/>
    </source>
</evidence>
<gene>
    <name evidence="2" type="ORF">AN964_19945</name>
</gene>